<dbReference type="AlphaFoldDB" id="A0A0W0WQF9"/>
<sequence>MDTELKKRIIKRYLEQISVPYEEIENVPFYKELGNALDTLEQTHHQLFDFPNVETDEAKWERLSDVLGNGVTITIGAPSVITAIAPRRMIDRARSIEDRIFINELPKPDYYNRITTIDNDTQRDIITPLIETSRDKLVSLLHEITKNTDFDATSNTDIESLI</sequence>
<accession>A0A0W0WQF9</accession>
<dbReference type="RefSeq" id="WP_058500478.1">
    <property type="nucleotide sequence ID" value="NZ_CAAAJA010000014.1"/>
</dbReference>
<proteinExistence type="predicted"/>
<dbReference type="EMBL" id="LNYH01000004">
    <property type="protein sequence ID" value="KTD34541.1"/>
    <property type="molecule type" value="Genomic_DNA"/>
</dbReference>
<organism evidence="1 2">
    <name type="scientific">Legionella israelensis</name>
    <dbReference type="NCBI Taxonomy" id="454"/>
    <lineage>
        <taxon>Bacteria</taxon>
        <taxon>Pseudomonadati</taxon>
        <taxon>Pseudomonadota</taxon>
        <taxon>Gammaproteobacteria</taxon>
        <taxon>Legionellales</taxon>
        <taxon>Legionellaceae</taxon>
        <taxon>Legionella</taxon>
    </lineage>
</organism>
<dbReference type="STRING" id="454.Lisr_0085"/>
<comment type="caution">
    <text evidence="1">The sequence shown here is derived from an EMBL/GenBank/DDBJ whole genome shotgun (WGS) entry which is preliminary data.</text>
</comment>
<reference evidence="1 2" key="1">
    <citation type="submission" date="2015-11" db="EMBL/GenBank/DDBJ databases">
        <title>Genomic analysis of 38 Legionella species identifies large and diverse effector repertoires.</title>
        <authorList>
            <person name="Burstein D."/>
            <person name="Amaro F."/>
            <person name="Zusman T."/>
            <person name="Lifshitz Z."/>
            <person name="Cohen O."/>
            <person name="Gilbert J.A."/>
            <person name="Pupko T."/>
            <person name="Shuman H.A."/>
            <person name="Segal G."/>
        </authorList>
    </citation>
    <scope>NUCLEOTIDE SEQUENCE [LARGE SCALE GENOMIC DNA]</scope>
    <source>
        <strain evidence="1 2">Bercovier 4</strain>
    </source>
</reference>
<dbReference type="PATRIC" id="fig|454.4.peg.90"/>
<evidence type="ECO:0000313" key="2">
    <source>
        <dbReference type="Proteomes" id="UP000054761"/>
    </source>
</evidence>
<name>A0A0W0WQF9_9GAMM</name>
<keyword evidence="2" id="KW-1185">Reference proteome</keyword>
<dbReference type="Proteomes" id="UP000054761">
    <property type="component" value="Unassembled WGS sequence"/>
</dbReference>
<evidence type="ECO:0000313" key="1">
    <source>
        <dbReference type="EMBL" id="KTD34541.1"/>
    </source>
</evidence>
<gene>
    <name evidence="1" type="ORF">Lisr_0085</name>
</gene>
<protein>
    <submittedName>
        <fullName evidence="1">Uncharacterized protein</fullName>
    </submittedName>
</protein>